<reference evidence="2 3" key="1">
    <citation type="submission" date="2014-12" db="EMBL/GenBank/DDBJ databases">
        <title>Comparative genome analysis of Bacillus coagulans HM-08, Clostridium butyricum HM-68, Bacillus subtilis HM-66 and Bacillus licheniformis BL-09.</title>
        <authorList>
            <person name="Zhang H."/>
        </authorList>
    </citation>
    <scope>NUCLEOTIDE SEQUENCE [LARGE SCALE GENOMIC DNA]</scope>
    <source>
        <strain evidence="2 3">HM-66</strain>
    </source>
</reference>
<keyword evidence="1" id="KW-0472">Membrane</keyword>
<dbReference type="AlphaFoldDB" id="A0A0D1K8D6"/>
<evidence type="ECO:0000313" key="3">
    <source>
        <dbReference type="Proteomes" id="UP000032247"/>
    </source>
</evidence>
<proteinExistence type="predicted"/>
<dbReference type="EMBL" id="JXBC01000014">
    <property type="protein sequence ID" value="KIU04380.1"/>
    <property type="molecule type" value="Genomic_DNA"/>
</dbReference>
<dbReference type="InterPro" id="IPR006541">
    <property type="entry name" value="Bacteriocin_ass"/>
</dbReference>
<feature type="transmembrane region" description="Helical" evidence="1">
    <location>
        <begin position="688"/>
        <end position="709"/>
    </location>
</feature>
<sequence length="723" mass="84027">MKKTIYILFILFLFSMNISSYHYTLNKQVFYTLFSNKQTLIINYNKAQFKSDDFIKEIAEFSKKEKVNITQYNFLDEKTLNIYASNLKNEPSIKIGDRFISNFNKTANESDKNLIGTIDFPLSTWKIRYFNLNQINNVGLGNRFYISSEDEDVIEQAKKLFSNYGDVSIEENISLNDSAVFSTALLLLALLSMLILFIGILYFVIKNRKQLLLQKLWGYSKTKSLLTFPKMFLKPLVMIIICGALLIVILAFIFNLNDWLSVYVKMYMRNALIVTFLMMAYTIIVTLILYNNSNISATIKGGIPFKKFQWLSLGFKLIITILLFNIFASSLSNLFDLKQRLDNQSYWNKTQTVYKTSFADTGLNYSDLKIDREKNEKVRKLYHELERHKDAFIMDAQNYGILKMNGKTPVYFYTLNTTKENEIYSPSGRSVTISPNYLKVNTIKGINGKTITEKQLTFDQNTLNLLVPKKYAKYKEKILKAYKDQFFFDKVEVDNMYNKEIQQPLNTLKKERLKIKIIYTQNNQEYFTYNSMLGNNKNNIVDPIAIVFTDNVDSSVIGAYATSSLFFTDASKGMAYDHIIPYLDETDTKEMIGSAISVYQELSDQIARIQNQFIQNLIGLTITLILSVAFLISYIWSYYSANAYRLYLKELFGYSYWARNKSLIILSTVSNCLIGICFSIYYKIYELIGLIALFIGIEMIILYFLSLYLNRKNMNKILKGERL</sequence>
<evidence type="ECO:0000256" key="1">
    <source>
        <dbReference type="SAM" id="Phobius"/>
    </source>
</evidence>
<dbReference type="Proteomes" id="UP000032247">
    <property type="component" value="Unassembled WGS sequence"/>
</dbReference>
<dbReference type="Pfam" id="PF07242">
    <property type="entry name" value="DUF1430"/>
    <property type="match status" value="1"/>
</dbReference>
<dbReference type="PATRIC" id="fig|1423.173.peg.4817"/>
<evidence type="ECO:0000313" key="2">
    <source>
        <dbReference type="EMBL" id="KIU04380.1"/>
    </source>
</evidence>
<gene>
    <name evidence="2" type="ORF">SC09_contig8orf00006</name>
</gene>
<accession>A0A0D1K8D6</accession>
<feature type="transmembrane region" description="Helical" evidence="1">
    <location>
        <begin position="310"/>
        <end position="331"/>
    </location>
</feature>
<protein>
    <recommendedName>
        <fullName evidence="4">DUF1430 domain-containing protein</fullName>
    </recommendedName>
</protein>
<evidence type="ECO:0008006" key="4">
    <source>
        <dbReference type="Google" id="ProtNLM"/>
    </source>
</evidence>
<feature type="transmembrane region" description="Helical" evidence="1">
    <location>
        <begin position="266"/>
        <end position="290"/>
    </location>
</feature>
<feature type="transmembrane region" description="Helical" evidence="1">
    <location>
        <begin position="617"/>
        <end position="641"/>
    </location>
</feature>
<keyword evidence="1" id="KW-1133">Transmembrane helix</keyword>
<keyword evidence="1" id="KW-0812">Transmembrane</keyword>
<comment type="caution">
    <text evidence="2">The sequence shown here is derived from an EMBL/GenBank/DDBJ whole genome shotgun (WGS) entry which is preliminary data.</text>
</comment>
<dbReference type="NCBIfam" id="TIGR01654">
    <property type="entry name" value="bact_immun_7tm"/>
    <property type="match status" value="1"/>
</dbReference>
<feature type="transmembrane region" description="Helical" evidence="1">
    <location>
        <begin position="231"/>
        <end position="254"/>
    </location>
</feature>
<organism evidence="2 3">
    <name type="scientific">Bacillus subtilis</name>
    <dbReference type="NCBI Taxonomy" id="1423"/>
    <lineage>
        <taxon>Bacteria</taxon>
        <taxon>Bacillati</taxon>
        <taxon>Bacillota</taxon>
        <taxon>Bacilli</taxon>
        <taxon>Bacillales</taxon>
        <taxon>Bacillaceae</taxon>
        <taxon>Bacillus</taxon>
    </lineage>
</organism>
<dbReference type="STRING" id="483913.AN935_10105"/>
<name>A0A0D1K8D6_BACIU</name>
<feature type="transmembrane region" description="Helical" evidence="1">
    <location>
        <begin position="179"/>
        <end position="205"/>
    </location>
</feature>
<feature type="transmembrane region" description="Helical" evidence="1">
    <location>
        <begin position="662"/>
        <end position="682"/>
    </location>
</feature>